<dbReference type="Pfam" id="PF13183">
    <property type="entry name" value="Fer4_8"/>
    <property type="match status" value="1"/>
</dbReference>
<name>A0A5C7G251_9BURK</name>
<protein>
    <recommendedName>
        <fullName evidence="6">Glycolate oxidase iron-sulfur subunit</fullName>
        <ecNumber evidence="6">1.1.99.14</ecNumber>
    </recommendedName>
</protein>
<keyword evidence="6" id="KW-0813">Transport</keyword>
<accession>A0A5C7G251</accession>
<dbReference type="RefSeq" id="WP_147937331.1">
    <property type="nucleotide sequence ID" value="NZ_VPFD01000045.1"/>
</dbReference>
<keyword evidence="1 6" id="KW-0004">4Fe-4S</keyword>
<dbReference type="Pfam" id="PF02754">
    <property type="entry name" value="CCG"/>
    <property type="match status" value="2"/>
</dbReference>
<keyword evidence="3" id="KW-0677">Repeat</keyword>
<dbReference type="Gene3D" id="1.10.1060.10">
    <property type="entry name" value="Alpha-helical ferredoxin"/>
    <property type="match status" value="1"/>
</dbReference>
<dbReference type="PIRSF" id="PIRSF000139">
    <property type="entry name" value="Glc_ox_4Fe-4S"/>
    <property type="match status" value="1"/>
</dbReference>
<comment type="caution">
    <text evidence="8">The sequence shown here is derived from an EMBL/GenBank/DDBJ whole genome shotgun (WGS) entry which is preliminary data.</text>
</comment>
<dbReference type="PROSITE" id="PS51379">
    <property type="entry name" value="4FE4S_FER_2"/>
    <property type="match status" value="2"/>
</dbReference>
<dbReference type="AlphaFoldDB" id="A0A5C7G251"/>
<feature type="domain" description="4Fe-4S ferredoxin-type" evidence="7">
    <location>
        <begin position="16"/>
        <end position="47"/>
    </location>
</feature>
<evidence type="ECO:0000256" key="3">
    <source>
        <dbReference type="ARBA" id="ARBA00022737"/>
    </source>
</evidence>
<dbReference type="InterPro" id="IPR012257">
    <property type="entry name" value="Glc_ox_4Fe-4S"/>
</dbReference>
<dbReference type="InterPro" id="IPR004017">
    <property type="entry name" value="Cys_rich_dom"/>
</dbReference>
<evidence type="ECO:0000313" key="8">
    <source>
        <dbReference type="EMBL" id="TXF96152.1"/>
    </source>
</evidence>
<dbReference type="GO" id="GO:0051539">
    <property type="term" value="F:4 iron, 4 sulfur cluster binding"/>
    <property type="evidence" value="ECO:0007669"/>
    <property type="project" value="UniProtKB-UniRule"/>
</dbReference>
<dbReference type="GO" id="GO:0019154">
    <property type="term" value="F:glycolate dehydrogenase activity"/>
    <property type="evidence" value="ECO:0007669"/>
    <property type="project" value="UniProtKB-EC"/>
</dbReference>
<comment type="cofactor">
    <cofactor evidence="6">
        <name>[4Fe-4S] cluster</name>
        <dbReference type="ChEBI" id="CHEBI:49883"/>
    </cofactor>
    <text evidence="6">Binds 2 [4Fe-4S] clusters.</text>
</comment>
<dbReference type="GO" id="GO:0047809">
    <property type="term" value="F:D-lactate dehydrogenase activity"/>
    <property type="evidence" value="ECO:0007669"/>
    <property type="project" value="RHEA"/>
</dbReference>
<dbReference type="EMBL" id="VPFD01000045">
    <property type="protein sequence ID" value="TXF96152.1"/>
    <property type="molecule type" value="Genomic_DNA"/>
</dbReference>
<dbReference type="EC" id="1.1.99.14" evidence="6"/>
<organism evidence="8 9">
    <name type="scientific">Massilia arenae</name>
    <dbReference type="NCBI Taxonomy" id="2603288"/>
    <lineage>
        <taxon>Bacteria</taxon>
        <taxon>Pseudomonadati</taxon>
        <taxon>Pseudomonadota</taxon>
        <taxon>Betaproteobacteria</taxon>
        <taxon>Burkholderiales</taxon>
        <taxon>Oxalobacteraceae</taxon>
        <taxon>Telluria group</taxon>
        <taxon>Massilia</taxon>
    </lineage>
</organism>
<reference evidence="8 9" key="1">
    <citation type="submission" date="2019-08" db="EMBL/GenBank/DDBJ databases">
        <title>Massilia golmudensis sp. nov., isolated from sand in the Qinghai-Tibetan Plateau.</title>
        <authorList>
            <person name="Zhang B."/>
        </authorList>
    </citation>
    <scope>NUCLEOTIDE SEQUENCE [LARGE SCALE GENOMIC DNA]</scope>
    <source>
        <strain evidence="8 9">GEM5</strain>
    </source>
</reference>
<comment type="catalytic activity">
    <reaction evidence="6">
        <text>glycolate + A = glyoxylate + AH2</text>
        <dbReference type="Rhea" id="RHEA:21264"/>
        <dbReference type="ChEBI" id="CHEBI:13193"/>
        <dbReference type="ChEBI" id="CHEBI:17499"/>
        <dbReference type="ChEBI" id="CHEBI:29805"/>
        <dbReference type="ChEBI" id="CHEBI:36655"/>
        <dbReference type="EC" id="1.1.99.14"/>
    </reaction>
</comment>
<sequence>MQTTLADFIKGTREGAEAEAILRACVHCGFCTATCPTYQLLGDELDGPRGRIYLIKQVLEGAQPTRKTQLHLDRCLTCRNCETTCPSGVKYGRLVDIGRKLVDERVPRPLNERIRRTTLKECLPRAGVFKPAFRMGQALRPLLPAGLQDKLQPARAAGRWPTRTHARKMLLLDGCVQPAMAPNINAATARVLDSLGVQLVVAPKAGCCGALRYHMNDQDGGLDDMRRNVDAWWPYVEQGQVEAIVMTASGCGVTVKEYGHLLAHDPDYANKARRISEITRDLSEILPQFEEQIRTRAQGKDAPRVVYHPPCTLQHGQQIRGKVESVLHAAGVDVVLCADNHLCCGSAGAYSVLQPEIAHQLRDRKLASLDAIGADEIVSANIGCLSHLQSGTDKPVMHWIELLERALR</sequence>
<dbReference type="PANTHER" id="PTHR32479:SF17">
    <property type="entry name" value="GLYCOLATE OXIDASE IRON-SULFUR SUBUNIT"/>
    <property type="match status" value="1"/>
</dbReference>
<evidence type="ECO:0000256" key="2">
    <source>
        <dbReference type="ARBA" id="ARBA00022723"/>
    </source>
</evidence>
<dbReference type="PANTHER" id="PTHR32479">
    <property type="entry name" value="GLYCOLATE OXIDASE IRON-SULFUR SUBUNIT"/>
    <property type="match status" value="1"/>
</dbReference>
<evidence type="ECO:0000256" key="4">
    <source>
        <dbReference type="ARBA" id="ARBA00023004"/>
    </source>
</evidence>
<evidence type="ECO:0000313" key="9">
    <source>
        <dbReference type="Proteomes" id="UP000321413"/>
    </source>
</evidence>
<evidence type="ECO:0000256" key="1">
    <source>
        <dbReference type="ARBA" id="ARBA00022485"/>
    </source>
</evidence>
<comment type="catalytic activity">
    <reaction evidence="6">
        <text>(R)-lactate + A = pyruvate + AH2</text>
        <dbReference type="Rhea" id="RHEA:15089"/>
        <dbReference type="ChEBI" id="CHEBI:13193"/>
        <dbReference type="ChEBI" id="CHEBI:15361"/>
        <dbReference type="ChEBI" id="CHEBI:16004"/>
        <dbReference type="ChEBI" id="CHEBI:17499"/>
    </reaction>
</comment>
<keyword evidence="9" id="KW-1185">Reference proteome</keyword>
<keyword evidence="8" id="KW-0560">Oxidoreductase</keyword>
<dbReference type="Proteomes" id="UP000321413">
    <property type="component" value="Unassembled WGS sequence"/>
</dbReference>
<evidence type="ECO:0000256" key="6">
    <source>
        <dbReference type="PIRNR" id="PIRNR000139"/>
    </source>
</evidence>
<evidence type="ECO:0000256" key="5">
    <source>
        <dbReference type="ARBA" id="ARBA00023014"/>
    </source>
</evidence>
<dbReference type="GO" id="GO:0046872">
    <property type="term" value="F:metal ion binding"/>
    <property type="evidence" value="ECO:0007669"/>
    <property type="project" value="UniProtKB-UniRule"/>
</dbReference>
<dbReference type="FunFam" id="1.10.1060.10:FF:000012">
    <property type="entry name" value="Glycolate oxidase iron-sulfur subunit"/>
    <property type="match status" value="1"/>
</dbReference>
<keyword evidence="2 6" id="KW-0479">Metal-binding</keyword>
<gene>
    <name evidence="8" type="primary">glcF</name>
    <name evidence="8" type="ORF">FVD38_25330</name>
</gene>
<dbReference type="NCBIfam" id="NF008434">
    <property type="entry name" value="PRK11274.1"/>
    <property type="match status" value="1"/>
</dbReference>
<proteinExistence type="predicted"/>
<feature type="domain" description="4Fe-4S ferredoxin-type" evidence="7">
    <location>
        <begin position="66"/>
        <end position="89"/>
    </location>
</feature>
<dbReference type="InterPro" id="IPR017900">
    <property type="entry name" value="4Fe4S_Fe_S_CS"/>
</dbReference>
<dbReference type="InterPro" id="IPR009051">
    <property type="entry name" value="Helical_ferredxn"/>
</dbReference>
<keyword evidence="6" id="KW-0249">Electron transport</keyword>
<dbReference type="SUPFAM" id="SSF46548">
    <property type="entry name" value="alpha-helical ferredoxin"/>
    <property type="match status" value="1"/>
</dbReference>
<keyword evidence="4 6" id="KW-0408">Iron</keyword>
<keyword evidence="5 6" id="KW-0411">Iron-sulfur</keyword>
<evidence type="ECO:0000259" key="7">
    <source>
        <dbReference type="PROSITE" id="PS51379"/>
    </source>
</evidence>
<comment type="function">
    <text evidence="6">Component of a complex that catalyzes the oxidation of glycolate to glyoxylate.</text>
</comment>
<dbReference type="InterPro" id="IPR017896">
    <property type="entry name" value="4Fe4S_Fe-S-bd"/>
</dbReference>
<dbReference type="PROSITE" id="PS00198">
    <property type="entry name" value="4FE4S_FER_1"/>
    <property type="match status" value="1"/>
</dbReference>